<proteinExistence type="predicted"/>
<evidence type="ECO:0000313" key="1">
    <source>
        <dbReference type="EMBL" id="KLO10233.1"/>
    </source>
</evidence>
<reference evidence="1 2" key="1">
    <citation type="submission" date="2015-04" db="EMBL/GenBank/DDBJ databases">
        <title>Complete genome sequence of Schizopora paradoxa KUC8140, a cosmopolitan wood degrader in East Asia.</title>
        <authorList>
            <consortium name="DOE Joint Genome Institute"/>
            <person name="Min B."/>
            <person name="Park H."/>
            <person name="Jang Y."/>
            <person name="Kim J.-J."/>
            <person name="Kim K.H."/>
            <person name="Pangilinan J."/>
            <person name="Lipzen A."/>
            <person name="Riley R."/>
            <person name="Grigoriev I.V."/>
            <person name="Spatafora J.W."/>
            <person name="Choi I.-G."/>
        </authorList>
    </citation>
    <scope>NUCLEOTIDE SEQUENCE [LARGE SCALE GENOMIC DNA]</scope>
    <source>
        <strain evidence="1 2">KUC8140</strain>
    </source>
</reference>
<dbReference type="InParanoid" id="A0A0H2RLB3"/>
<gene>
    <name evidence="1" type="ORF">SCHPADRAFT_528042</name>
</gene>
<dbReference type="Proteomes" id="UP000053477">
    <property type="component" value="Unassembled WGS sequence"/>
</dbReference>
<evidence type="ECO:0000313" key="2">
    <source>
        <dbReference type="Proteomes" id="UP000053477"/>
    </source>
</evidence>
<sequence length="209" mass="23631">MSTFRLDDFAARRRSSRHALLSSLGYISGARRCNSVPPLCLYVGLARRLLAARRGHQLQATLFSCATKAMVEMTIRARVVLACHRTKKNLRHSRNVITLSLILGWGFQRERKERSNAHKQLPCLSSRLRRSLGRLILHDVHVTAYIQMYYSLTPEAPSRKARTSSSLAKRSVYTCDNPYASSFLPVLSFLSPQALSSLFSLFSRSDSEN</sequence>
<name>A0A0H2RLB3_9AGAM</name>
<dbReference type="AlphaFoldDB" id="A0A0H2RLB3"/>
<organism evidence="1 2">
    <name type="scientific">Schizopora paradoxa</name>
    <dbReference type="NCBI Taxonomy" id="27342"/>
    <lineage>
        <taxon>Eukaryota</taxon>
        <taxon>Fungi</taxon>
        <taxon>Dikarya</taxon>
        <taxon>Basidiomycota</taxon>
        <taxon>Agaricomycotina</taxon>
        <taxon>Agaricomycetes</taxon>
        <taxon>Hymenochaetales</taxon>
        <taxon>Schizoporaceae</taxon>
        <taxon>Schizopora</taxon>
    </lineage>
</organism>
<protein>
    <submittedName>
        <fullName evidence="1">Uncharacterized protein</fullName>
    </submittedName>
</protein>
<dbReference type="EMBL" id="KQ086032">
    <property type="protein sequence ID" value="KLO10233.1"/>
    <property type="molecule type" value="Genomic_DNA"/>
</dbReference>
<accession>A0A0H2RLB3</accession>
<keyword evidence="2" id="KW-1185">Reference proteome</keyword>